<dbReference type="EMBL" id="JTJC03000017">
    <property type="protein sequence ID" value="NHC38008.1"/>
    <property type="molecule type" value="Genomic_DNA"/>
</dbReference>
<reference evidence="2 3" key="1">
    <citation type="journal article" date="2015" name="Genome Announc.">
        <title>Draft Genome Sequence of the Terrestrial Cyanobacterium Scytonema millei VB511283, Isolated from Eastern India.</title>
        <authorList>
            <person name="Sen D."/>
            <person name="Chandrababunaidu M.M."/>
            <person name="Singh D."/>
            <person name="Sanghi N."/>
            <person name="Ghorai A."/>
            <person name="Mishra G.P."/>
            <person name="Madduluri M."/>
            <person name="Adhikary S.P."/>
            <person name="Tripathy S."/>
        </authorList>
    </citation>
    <scope>NUCLEOTIDE SEQUENCE [LARGE SCALE GENOMIC DNA]</scope>
    <source>
        <strain evidence="2 3">VB511283</strain>
    </source>
</reference>
<dbReference type="Gene3D" id="3.40.50.2000">
    <property type="entry name" value="Glycogen Phosphorylase B"/>
    <property type="match status" value="2"/>
</dbReference>
<organism evidence="2 3">
    <name type="scientific">Scytonema millei VB511283</name>
    <dbReference type="NCBI Taxonomy" id="1245923"/>
    <lineage>
        <taxon>Bacteria</taxon>
        <taxon>Bacillati</taxon>
        <taxon>Cyanobacteriota</taxon>
        <taxon>Cyanophyceae</taxon>
        <taxon>Nostocales</taxon>
        <taxon>Scytonemataceae</taxon>
        <taxon>Scytonema</taxon>
    </lineage>
</organism>
<dbReference type="SUPFAM" id="SSF53756">
    <property type="entry name" value="UDP-Glycosyltransferase/glycogen phosphorylase"/>
    <property type="match status" value="1"/>
</dbReference>
<comment type="caution">
    <text evidence="2">The sequence shown here is derived from an EMBL/GenBank/DDBJ whole genome shotgun (WGS) entry which is preliminary data.</text>
</comment>
<accession>A0A9X5I6V1</accession>
<dbReference type="CDD" id="cd03801">
    <property type="entry name" value="GT4_PimA-like"/>
    <property type="match status" value="1"/>
</dbReference>
<evidence type="ECO:0000313" key="3">
    <source>
        <dbReference type="Proteomes" id="UP000031532"/>
    </source>
</evidence>
<sequence length="367" mass="41539">MSKVLFISAHAPTRQYPQAGQKIAFMNLAQYAALHEVVDVIVIANTTEIVVAKDLQIDFDNSLYTYPLTKFKKAINCLNYYQAPLKFASRFNRAASKKIQELLVTKTYDVIHFEYSHAAVYLDTIKKYIDPKQTRIVISIHDVLTQVWLRQSVKSSCFDLEVARIFRYEQKLYSNASELWVLSKKDRDLLSSLFSIGSERLIVKPPKASSFVYQVKRRAEKIEKKSLLFWAAMERPENEQAILNFVDKCFKKLLQQDRNFKLYIVGSNPSKKVLALAGKHITVTGFVEDPTIFFEKAEIGIVPLLKGGGVKIKTLEMLEAGLPVVATSIGAEGVVSPDKKLIVSDSFENWFELLTEELKNSVAAGVV</sequence>
<dbReference type="PANTHER" id="PTHR46401:SF2">
    <property type="entry name" value="GLYCOSYLTRANSFERASE WBBK-RELATED"/>
    <property type="match status" value="1"/>
</dbReference>
<dbReference type="RefSeq" id="WP_039713812.1">
    <property type="nucleotide sequence ID" value="NZ_JTJC03000017.1"/>
</dbReference>
<dbReference type="Proteomes" id="UP000031532">
    <property type="component" value="Unassembled WGS sequence"/>
</dbReference>
<gene>
    <name evidence="2" type="ORF">QH73_0025885</name>
</gene>
<name>A0A9X5I6V1_9CYAN</name>
<keyword evidence="3" id="KW-1185">Reference proteome</keyword>
<keyword evidence="1" id="KW-0808">Transferase</keyword>
<dbReference type="Pfam" id="PF13692">
    <property type="entry name" value="Glyco_trans_1_4"/>
    <property type="match status" value="1"/>
</dbReference>
<evidence type="ECO:0000256" key="1">
    <source>
        <dbReference type="ARBA" id="ARBA00022679"/>
    </source>
</evidence>
<proteinExistence type="predicted"/>
<dbReference type="GO" id="GO:0009103">
    <property type="term" value="P:lipopolysaccharide biosynthetic process"/>
    <property type="evidence" value="ECO:0007669"/>
    <property type="project" value="TreeGrafter"/>
</dbReference>
<dbReference type="GO" id="GO:0016757">
    <property type="term" value="F:glycosyltransferase activity"/>
    <property type="evidence" value="ECO:0007669"/>
    <property type="project" value="TreeGrafter"/>
</dbReference>
<dbReference type="AlphaFoldDB" id="A0A9X5I6V1"/>
<evidence type="ECO:0000313" key="2">
    <source>
        <dbReference type="EMBL" id="NHC38008.1"/>
    </source>
</evidence>
<protein>
    <submittedName>
        <fullName evidence="2">Glycosyltransferase</fullName>
    </submittedName>
</protein>
<dbReference type="PANTHER" id="PTHR46401">
    <property type="entry name" value="GLYCOSYLTRANSFERASE WBBK-RELATED"/>
    <property type="match status" value="1"/>
</dbReference>
<dbReference type="OrthoDB" id="526268at2"/>